<gene>
    <name evidence="1" type="ORF">BBOMB_0490</name>
</gene>
<protein>
    <submittedName>
        <fullName evidence="1">Putative secreted protein</fullName>
    </submittedName>
</protein>
<dbReference type="eggNOG" id="ENOG503238X">
    <property type="taxonomic scope" value="Bacteria"/>
</dbReference>
<dbReference type="OrthoDB" id="3243054at2"/>
<dbReference type="RefSeq" id="WP_044086661.1">
    <property type="nucleotide sequence ID" value="NZ_ATLK01000001.1"/>
</dbReference>
<dbReference type="EMBL" id="ATLK01000001">
    <property type="protein sequence ID" value="KFF31157.1"/>
    <property type="molecule type" value="Genomic_DNA"/>
</dbReference>
<accession>A0A080N2G0</accession>
<reference evidence="1 2" key="1">
    <citation type="journal article" date="2014" name="Appl. Environ. Microbiol.">
        <title>Genomic encyclopedia of type strains of the genus Bifidobacterium.</title>
        <authorList>
            <person name="Milani C."/>
            <person name="Lugli G.A."/>
            <person name="Duranti S."/>
            <person name="Turroni F."/>
            <person name="Bottacini F."/>
            <person name="Mangifesta M."/>
            <person name="Sanchez B."/>
            <person name="Viappiani A."/>
            <person name="Mancabelli L."/>
            <person name="Taminiau B."/>
            <person name="Delcenserie V."/>
            <person name="Barrangou R."/>
            <person name="Margolles A."/>
            <person name="van Sinderen D."/>
            <person name="Ventura M."/>
        </authorList>
    </citation>
    <scope>NUCLEOTIDE SEQUENCE [LARGE SCALE GENOMIC DNA]</scope>
    <source>
        <strain evidence="1 2">DSM 19703</strain>
    </source>
</reference>
<evidence type="ECO:0000313" key="1">
    <source>
        <dbReference type="EMBL" id="KFF31157.1"/>
    </source>
</evidence>
<dbReference type="Proteomes" id="UP000028730">
    <property type="component" value="Unassembled WGS sequence"/>
</dbReference>
<keyword evidence="2" id="KW-1185">Reference proteome</keyword>
<dbReference type="STRING" id="1341695.BBOMB_0490"/>
<proteinExistence type="predicted"/>
<dbReference type="AlphaFoldDB" id="A0A080N2G0"/>
<name>A0A080N2G0_9BIFI</name>
<comment type="caution">
    <text evidence="1">The sequence shown here is derived from an EMBL/GenBank/DDBJ whole genome shotgun (WGS) entry which is preliminary data.</text>
</comment>
<organism evidence="1 2">
    <name type="scientific">Bifidobacterium bombi DSM 19703</name>
    <dbReference type="NCBI Taxonomy" id="1341695"/>
    <lineage>
        <taxon>Bacteria</taxon>
        <taxon>Bacillati</taxon>
        <taxon>Actinomycetota</taxon>
        <taxon>Actinomycetes</taxon>
        <taxon>Bifidobacteriales</taxon>
        <taxon>Bifidobacteriaceae</taxon>
        <taxon>Bifidobacterium</taxon>
    </lineage>
</organism>
<evidence type="ECO:0000313" key="2">
    <source>
        <dbReference type="Proteomes" id="UP000028730"/>
    </source>
</evidence>
<sequence length="79" mass="8940">MFKRIFWLSAGFCFGVVAVSKAEAYVRANTPDKARQFVLGPDEDNVASRTLGGLIGEFNAARRNREDELSRKYADDMHR</sequence>